<reference evidence="1 2" key="1">
    <citation type="journal article" date="2019" name="Commun. Biol.">
        <title>The bagworm genome reveals a unique fibroin gene that provides high tensile strength.</title>
        <authorList>
            <person name="Kono N."/>
            <person name="Nakamura H."/>
            <person name="Ohtoshi R."/>
            <person name="Tomita M."/>
            <person name="Numata K."/>
            <person name="Arakawa K."/>
        </authorList>
    </citation>
    <scope>NUCLEOTIDE SEQUENCE [LARGE SCALE GENOMIC DNA]</scope>
</reference>
<dbReference type="EMBL" id="BGZK01000318">
    <property type="protein sequence ID" value="GBP36384.1"/>
    <property type="molecule type" value="Genomic_DNA"/>
</dbReference>
<protein>
    <submittedName>
        <fullName evidence="1">Uncharacterized protein</fullName>
    </submittedName>
</protein>
<proteinExistence type="predicted"/>
<dbReference type="AlphaFoldDB" id="A0A4C1VEJ7"/>
<evidence type="ECO:0000313" key="2">
    <source>
        <dbReference type="Proteomes" id="UP000299102"/>
    </source>
</evidence>
<accession>A0A4C1VEJ7</accession>
<keyword evidence="2" id="KW-1185">Reference proteome</keyword>
<organism evidence="1 2">
    <name type="scientific">Eumeta variegata</name>
    <name type="common">Bagworm moth</name>
    <name type="synonym">Eumeta japonica</name>
    <dbReference type="NCBI Taxonomy" id="151549"/>
    <lineage>
        <taxon>Eukaryota</taxon>
        <taxon>Metazoa</taxon>
        <taxon>Ecdysozoa</taxon>
        <taxon>Arthropoda</taxon>
        <taxon>Hexapoda</taxon>
        <taxon>Insecta</taxon>
        <taxon>Pterygota</taxon>
        <taxon>Neoptera</taxon>
        <taxon>Endopterygota</taxon>
        <taxon>Lepidoptera</taxon>
        <taxon>Glossata</taxon>
        <taxon>Ditrysia</taxon>
        <taxon>Tineoidea</taxon>
        <taxon>Psychidae</taxon>
        <taxon>Oiketicinae</taxon>
        <taxon>Eumeta</taxon>
    </lineage>
</organism>
<dbReference type="Proteomes" id="UP000299102">
    <property type="component" value="Unassembled WGS sequence"/>
</dbReference>
<name>A0A4C1VEJ7_EUMVA</name>
<sequence>MITVQADKYNLAAIGGTHKARRCGVDFNLVPTEFFYQSKDIFNLLTYMSTSGMEVVPHTWTSSHEVSLSSRSAWGGLSPRFGSRRLERTAGLRPTSAAQAMLKHGSFEC</sequence>
<evidence type="ECO:0000313" key="1">
    <source>
        <dbReference type="EMBL" id="GBP36384.1"/>
    </source>
</evidence>
<gene>
    <name evidence="1" type="ORF">EVAR_87963_1</name>
</gene>
<comment type="caution">
    <text evidence="1">The sequence shown here is derived from an EMBL/GenBank/DDBJ whole genome shotgun (WGS) entry which is preliminary data.</text>
</comment>